<evidence type="ECO:0000313" key="4">
    <source>
        <dbReference type="Proteomes" id="UP000018890"/>
    </source>
</evidence>
<dbReference type="PANTHER" id="PTHR21248:SF12">
    <property type="entry name" value="CARDIOLIPIN SYNTHASE C"/>
    <property type="match status" value="1"/>
</dbReference>
<dbReference type="SMART" id="SM00155">
    <property type="entry name" value="PLDc"/>
    <property type="match status" value="2"/>
</dbReference>
<dbReference type="CDD" id="cd09111">
    <property type="entry name" value="PLDc_ymdC_like_1"/>
    <property type="match status" value="1"/>
</dbReference>
<dbReference type="GO" id="GO:0032049">
    <property type="term" value="P:cardiolipin biosynthetic process"/>
    <property type="evidence" value="ECO:0007669"/>
    <property type="project" value="UniProtKB-ARBA"/>
</dbReference>
<organism evidence="3 4">
    <name type="scientific">Halalkalibacter wakoensis JCM 9140</name>
    <dbReference type="NCBI Taxonomy" id="1236970"/>
    <lineage>
        <taxon>Bacteria</taxon>
        <taxon>Bacillati</taxon>
        <taxon>Bacillota</taxon>
        <taxon>Bacilli</taxon>
        <taxon>Bacillales</taxon>
        <taxon>Bacillaceae</taxon>
        <taxon>Halalkalibacter</taxon>
    </lineage>
</organism>
<name>W4PXQ6_9BACI</name>
<dbReference type="CDD" id="cd09113">
    <property type="entry name" value="PLDc_ymdC_like_2"/>
    <property type="match status" value="1"/>
</dbReference>
<protein>
    <submittedName>
        <fullName evidence="3">Phospholipase D/Transphosphatidylase</fullName>
    </submittedName>
</protein>
<keyword evidence="1" id="KW-0472">Membrane</keyword>
<dbReference type="PANTHER" id="PTHR21248">
    <property type="entry name" value="CARDIOLIPIN SYNTHASE"/>
    <property type="match status" value="1"/>
</dbReference>
<proteinExistence type="predicted"/>
<feature type="transmembrane region" description="Helical" evidence="1">
    <location>
        <begin position="6"/>
        <end position="28"/>
    </location>
</feature>
<evidence type="ECO:0000313" key="3">
    <source>
        <dbReference type="EMBL" id="GAE24636.1"/>
    </source>
</evidence>
<dbReference type="InterPro" id="IPR025202">
    <property type="entry name" value="PLD-like_dom"/>
</dbReference>
<sequence>MKATLLWITAGIMGLYILYALIFGLYLFRFQPITVMTNEQERLLEESNHEESQDRVVLVEEREEAFLARIHLIQQAQNSLDIAYHTIHEGTASDLFFTSIVDAANRGVQVRLILDGILHHLRGNNKDIIYAFAAHPNIEIKFYEPFDALRPWTWNNRLHDKIMIVDQEMAMIGGRNIGDSYFAPEGYEGAKYDRDVVILNTLPEMIEESVISEIKDYYELVWNHDYTKKAIRSVTKKQKHRGEKRLIELKQVKNKYTNVFQKEYNWIDQSVPTTGITFHHNPIERFHKEPIVWETIKGLMNQAENSIYIQSPYIIPKNNMINYGEIRNLSATNMIILTNSLAATPNVLAYSGYMQHRKKFAHSDFLLYEYQSTTESLHTKTYIFDSRISVVGSFNLDSRSAYLSTESVVIIDSKEFADLLESNIDCKIEKDSLLVAGDGAYVEDPTIEPSKVSFFKRGLTTVLNRVTRHFQYLL</sequence>
<keyword evidence="1" id="KW-0812">Transmembrane</keyword>
<keyword evidence="4" id="KW-1185">Reference proteome</keyword>
<accession>W4PXQ6</accession>
<evidence type="ECO:0000259" key="2">
    <source>
        <dbReference type="PROSITE" id="PS50035"/>
    </source>
</evidence>
<dbReference type="Pfam" id="PF13091">
    <property type="entry name" value="PLDc_2"/>
    <property type="match status" value="2"/>
</dbReference>
<comment type="caution">
    <text evidence="3">The sequence shown here is derived from an EMBL/GenBank/DDBJ whole genome shotgun (WGS) entry which is preliminary data.</text>
</comment>
<feature type="domain" description="PLD phosphodiesterase" evidence="2">
    <location>
        <begin position="154"/>
        <end position="181"/>
    </location>
</feature>
<dbReference type="Proteomes" id="UP000018890">
    <property type="component" value="Unassembled WGS sequence"/>
</dbReference>
<dbReference type="EMBL" id="BAUT01000003">
    <property type="protein sequence ID" value="GAE24636.1"/>
    <property type="molecule type" value="Genomic_DNA"/>
</dbReference>
<evidence type="ECO:0000256" key="1">
    <source>
        <dbReference type="SAM" id="Phobius"/>
    </source>
</evidence>
<dbReference type="STRING" id="1236970.JCM9140_579"/>
<dbReference type="AlphaFoldDB" id="W4PXQ6"/>
<gene>
    <name evidence="3" type="ORF">JCM9140_579</name>
</gene>
<reference evidence="3" key="1">
    <citation type="journal article" date="2014" name="Genome Announc.">
        <title>Draft Genome Sequences of Three Alkaliphilic Bacillus Strains, Bacillus wakoensis JCM 9140T, Bacillus akibai JCM 9157T, and Bacillus hemicellulosilyticus JCM 9152T.</title>
        <authorList>
            <person name="Yuki M."/>
            <person name="Oshima K."/>
            <person name="Suda W."/>
            <person name="Oshida Y."/>
            <person name="Kitamura K."/>
            <person name="Iida T."/>
            <person name="Hattori M."/>
            <person name="Ohkuma M."/>
        </authorList>
    </citation>
    <scope>NUCLEOTIDE SEQUENCE [LARGE SCALE GENOMIC DNA]</scope>
    <source>
        <strain evidence="3">JCM 9140</strain>
    </source>
</reference>
<dbReference type="PROSITE" id="PS50035">
    <property type="entry name" value="PLD"/>
    <property type="match status" value="2"/>
</dbReference>
<dbReference type="InterPro" id="IPR001736">
    <property type="entry name" value="PLipase_D/transphosphatidylase"/>
</dbReference>
<keyword evidence="1" id="KW-1133">Transmembrane helix</keyword>
<dbReference type="SUPFAM" id="SSF56024">
    <property type="entry name" value="Phospholipase D/nuclease"/>
    <property type="match status" value="2"/>
</dbReference>
<dbReference type="Gene3D" id="3.30.870.10">
    <property type="entry name" value="Endonuclease Chain A"/>
    <property type="match status" value="2"/>
</dbReference>
<feature type="domain" description="PLD phosphodiesterase" evidence="2">
    <location>
        <begin position="373"/>
        <end position="400"/>
    </location>
</feature>
<dbReference type="GO" id="GO:0030572">
    <property type="term" value="F:phosphatidyltransferase activity"/>
    <property type="evidence" value="ECO:0007669"/>
    <property type="project" value="UniProtKB-ARBA"/>
</dbReference>